<dbReference type="EMBL" id="DXAZ01000109">
    <property type="protein sequence ID" value="HIZ71443.1"/>
    <property type="molecule type" value="Genomic_DNA"/>
</dbReference>
<evidence type="ECO:0000256" key="3">
    <source>
        <dbReference type="ARBA" id="ARBA00022475"/>
    </source>
</evidence>
<organism evidence="9 10">
    <name type="scientific">Candidatus Atopostipes pullistercoris</name>
    <dbReference type="NCBI Taxonomy" id="2838467"/>
    <lineage>
        <taxon>Bacteria</taxon>
        <taxon>Bacillati</taxon>
        <taxon>Bacillota</taxon>
        <taxon>Bacilli</taxon>
        <taxon>Lactobacillales</taxon>
        <taxon>Carnobacteriaceae</taxon>
        <taxon>Atopostipes</taxon>
    </lineage>
</organism>
<keyword evidence="5 7" id="KW-1133">Transmembrane helix</keyword>
<feature type="transmembrane region" description="Helical" evidence="7">
    <location>
        <begin position="114"/>
        <end position="134"/>
    </location>
</feature>
<keyword evidence="3" id="KW-1003">Cell membrane</keyword>
<protein>
    <submittedName>
        <fullName evidence="9">Carbohydrate ABC transporter permease</fullName>
    </submittedName>
</protein>
<accession>A0A9D2G1H7</accession>
<dbReference type="PANTHER" id="PTHR43744">
    <property type="entry name" value="ABC TRANSPORTER PERMEASE PROTEIN MG189-RELATED-RELATED"/>
    <property type="match status" value="1"/>
</dbReference>
<dbReference type="AlphaFoldDB" id="A0A9D2G1H7"/>
<dbReference type="InterPro" id="IPR000515">
    <property type="entry name" value="MetI-like"/>
</dbReference>
<dbReference type="GO" id="GO:0055085">
    <property type="term" value="P:transmembrane transport"/>
    <property type="evidence" value="ECO:0007669"/>
    <property type="project" value="InterPro"/>
</dbReference>
<dbReference type="SUPFAM" id="SSF161098">
    <property type="entry name" value="MetI-like"/>
    <property type="match status" value="1"/>
</dbReference>
<dbReference type="PROSITE" id="PS50928">
    <property type="entry name" value="ABC_TM1"/>
    <property type="match status" value="1"/>
</dbReference>
<feature type="transmembrane region" description="Helical" evidence="7">
    <location>
        <begin position="219"/>
        <end position="238"/>
    </location>
</feature>
<feature type="transmembrane region" description="Helical" evidence="7">
    <location>
        <begin position="84"/>
        <end position="102"/>
    </location>
</feature>
<evidence type="ECO:0000256" key="6">
    <source>
        <dbReference type="ARBA" id="ARBA00023136"/>
    </source>
</evidence>
<feature type="transmembrane region" description="Helical" evidence="7">
    <location>
        <begin position="45"/>
        <end position="72"/>
    </location>
</feature>
<gene>
    <name evidence="9" type="ORF">H9808_06750</name>
</gene>
<keyword evidence="4 7" id="KW-0812">Transmembrane</keyword>
<dbReference type="Gene3D" id="1.10.3720.10">
    <property type="entry name" value="MetI-like"/>
    <property type="match status" value="1"/>
</dbReference>
<dbReference type="InterPro" id="IPR035906">
    <property type="entry name" value="MetI-like_sf"/>
</dbReference>
<name>A0A9D2G1H7_9LACT</name>
<dbReference type="CDD" id="cd06261">
    <property type="entry name" value="TM_PBP2"/>
    <property type="match status" value="1"/>
</dbReference>
<dbReference type="Proteomes" id="UP000824106">
    <property type="component" value="Unassembled WGS sequence"/>
</dbReference>
<dbReference type="Pfam" id="PF00528">
    <property type="entry name" value="BPD_transp_1"/>
    <property type="match status" value="1"/>
</dbReference>
<comment type="caution">
    <text evidence="9">The sequence shown here is derived from an EMBL/GenBank/DDBJ whole genome shotgun (WGS) entry which is preliminary data.</text>
</comment>
<evidence type="ECO:0000256" key="2">
    <source>
        <dbReference type="ARBA" id="ARBA00022448"/>
    </source>
</evidence>
<reference evidence="9" key="1">
    <citation type="journal article" date="2021" name="PeerJ">
        <title>Extensive microbial diversity within the chicken gut microbiome revealed by metagenomics and culture.</title>
        <authorList>
            <person name="Gilroy R."/>
            <person name="Ravi A."/>
            <person name="Getino M."/>
            <person name="Pursley I."/>
            <person name="Horton D.L."/>
            <person name="Alikhan N.F."/>
            <person name="Baker D."/>
            <person name="Gharbi K."/>
            <person name="Hall N."/>
            <person name="Watson M."/>
            <person name="Adriaenssens E.M."/>
            <person name="Foster-Nyarko E."/>
            <person name="Jarju S."/>
            <person name="Secka A."/>
            <person name="Antonio M."/>
            <person name="Oren A."/>
            <person name="Chaudhuri R.R."/>
            <person name="La Ragione R."/>
            <person name="Hildebrand F."/>
            <person name="Pallen M.J."/>
        </authorList>
    </citation>
    <scope>NUCLEOTIDE SEQUENCE</scope>
    <source>
        <strain evidence="9">CHK169-4300</strain>
    </source>
</reference>
<comment type="similarity">
    <text evidence="7">Belongs to the binding-protein-dependent transport system permease family.</text>
</comment>
<evidence type="ECO:0000313" key="9">
    <source>
        <dbReference type="EMBL" id="HIZ71443.1"/>
    </source>
</evidence>
<dbReference type="GO" id="GO:0005886">
    <property type="term" value="C:plasma membrane"/>
    <property type="evidence" value="ECO:0007669"/>
    <property type="project" value="UniProtKB-SubCell"/>
</dbReference>
<evidence type="ECO:0000313" key="10">
    <source>
        <dbReference type="Proteomes" id="UP000824106"/>
    </source>
</evidence>
<keyword evidence="2 7" id="KW-0813">Transport</keyword>
<proteinExistence type="inferred from homology"/>
<evidence type="ECO:0000256" key="1">
    <source>
        <dbReference type="ARBA" id="ARBA00004651"/>
    </source>
</evidence>
<evidence type="ECO:0000256" key="7">
    <source>
        <dbReference type="RuleBase" id="RU363032"/>
    </source>
</evidence>
<dbReference type="PANTHER" id="PTHR43744:SF12">
    <property type="entry name" value="ABC TRANSPORTER PERMEASE PROTEIN MG189-RELATED"/>
    <property type="match status" value="1"/>
</dbReference>
<reference evidence="9" key="2">
    <citation type="submission" date="2021-04" db="EMBL/GenBank/DDBJ databases">
        <authorList>
            <person name="Gilroy R."/>
        </authorList>
    </citation>
    <scope>NUCLEOTIDE SEQUENCE</scope>
    <source>
        <strain evidence="9">CHK169-4300</strain>
    </source>
</reference>
<evidence type="ECO:0000259" key="8">
    <source>
        <dbReference type="PROSITE" id="PS50928"/>
    </source>
</evidence>
<keyword evidence="6 7" id="KW-0472">Membrane</keyword>
<feature type="domain" description="ABC transmembrane type-1" evidence="8">
    <location>
        <begin position="49"/>
        <end position="238"/>
    </location>
</feature>
<evidence type="ECO:0000256" key="4">
    <source>
        <dbReference type="ARBA" id="ARBA00022692"/>
    </source>
</evidence>
<evidence type="ECO:0000256" key="5">
    <source>
        <dbReference type="ARBA" id="ARBA00022989"/>
    </source>
</evidence>
<comment type="subcellular location">
    <subcellularLocation>
        <location evidence="1 7">Cell membrane</location>
        <topology evidence="1 7">Multi-pass membrane protein</topology>
    </subcellularLocation>
</comment>
<sequence>MLLPFFWMISTSLKTPGEAVAMPPVWIPKFFQIENYKQALAAAPFGQYFLNSVIVTTASTLGELFTTILAAYAFARLEFYGKNFLFVLLISTMMVPGELLIIPNFVTLSNWNLINTYASLFLPYLASIFSIYILKEAFESVPDEVYYAAKVDGCSDWRYLWTVMVPLAKSSIVSIAILAIIGSWNSFIWPLIVTTEQSMRVLPVGLQAFTTEAGTQYELLMAASTIVVVPMIIIYIFLQKYIIEGLATGGSKG</sequence>